<protein>
    <submittedName>
        <fullName evidence="2">Uncharacterized protein</fullName>
    </submittedName>
</protein>
<dbReference type="OrthoDB" id="3638103at2"/>
<gene>
    <name evidence="2" type="ORF">CF165_29410</name>
</gene>
<dbReference type="AlphaFoldDB" id="A0A229SY15"/>
<keyword evidence="1" id="KW-0812">Transmembrane</keyword>
<dbReference type="EMBL" id="NMUL01000031">
    <property type="protein sequence ID" value="OXM63858.1"/>
    <property type="molecule type" value="Genomic_DNA"/>
</dbReference>
<proteinExistence type="predicted"/>
<evidence type="ECO:0000256" key="1">
    <source>
        <dbReference type="SAM" id="Phobius"/>
    </source>
</evidence>
<dbReference type="Proteomes" id="UP000215199">
    <property type="component" value="Unassembled WGS sequence"/>
</dbReference>
<name>A0A229SY15_9PSEU</name>
<organism evidence="2 3">
    <name type="scientific">Amycolatopsis vastitatis</name>
    <dbReference type="NCBI Taxonomy" id="1905142"/>
    <lineage>
        <taxon>Bacteria</taxon>
        <taxon>Bacillati</taxon>
        <taxon>Actinomycetota</taxon>
        <taxon>Actinomycetes</taxon>
        <taxon>Pseudonocardiales</taxon>
        <taxon>Pseudonocardiaceae</taxon>
        <taxon>Amycolatopsis</taxon>
    </lineage>
</organism>
<evidence type="ECO:0000313" key="2">
    <source>
        <dbReference type="EMBL" id="OXM63858.1"/>
    </source>
</evidence>
<comment type="caution">
    <text evidence="2">The sequence shown here is derived from an EMBL/GenBank/DDBJ whole genome shotgun (WGS) entry which is preliminary data.</text>
</comment>
<keyword evidence="3" id="KW-1185">Reference proteome</keyword>
<feature type="transmembrane region" description="Helical" evidence="1">
    <location>
        <begin position="38"/>
        <end position="57"/>
    </location>
</feature>
<reference evidence="3" key="1">
    <citation type="submission" date="2017-07" db="EMBL/GenBank/DDBJ databases">
        <title>Comparative genome mining reveals phylogenetic distribution patterns of secondary metabolites in Amycolatopsis.</title>
        <authorList>
            <person name="Adamek M."/>
            <person name="Alanjary M."/>
            <person name="Sales-Ortells H."/>
            <person name="Goodfellow M."/>
            <person name="Bull A.T."/>
            <person name="Kalinowski J."/>
            <person name="Ziemert N."/>
        </authorList>
    </citation>
    <scope>NUCLEOTIDE SEQUENCE [LARGE SCALE GENOMIC DNA]</scope>
    <source>
        <strain evidence="3">H5</strain>
    </source>
</reference>
<accession>A0A229SY15</accession>
<evidence type="ECO:0000313" key="3">
    <source>
        <dbReference type="Proteomes" id="UP000215199"/>
    </source>
</evidence>
<keyword evidence="1" id="KW-1133">Transmembrane helix</keyword>
<keyword evidence="1" id="KW-0472">Membrane</keyword>
<sequence>MNDLETRLREVDVPEPPLGFDTDEVADRAARHARKRGAGIAVIVVAAASVAAAVLFGPGPAPARPAAPVLPPSPAEQARINLAFTDALVRALPERRSLTVGQSFSDALTPDRMSTSAQFADAAGRRGFVQLTVRGALTSQQVVAPDRACSEPVQAQYCTRLSLPGGLVLRISWLASETSPGVIGRWPCQGVLYRPDGSTVMVIADPELSVTEEQFVRLITDPAFVLR</sequence>
<dbReference type="RefSeq" id="WP_093950831.1">
    <property type="nucleotide sequence ID" value="NZ_NMUL01000031.1"/>
</dbReference>